<organism evidence="5 6">
    <name type="scientific">Castellaniella denitrificans</name>
    <dbReference type="NCBI Taxonomy" id="56119"/>
    <lineage>
        <taxon>Bacteria</taxon>
        <taxon>Pseudomonadati</taxon>
        <taxon>Pseudomonadota</taxon>
        <taxon>Betaproteobacteria</taxon>
        <taxon>Burkholderiales</taxon>
        <taxon>Alcaligenaceae</taxon>
        <taxon>Castellaniella</taxon>
    </lineage>
</organism>
<evidence type="ECO:0000256" key="3">
    <source>
        <dbReference type="ARBA" id="ARBA00023163"/>
    </source>
</evidence>
<keyword evidence="6" id="KW-1185">Reference proteome</keyword>
<dbReference type="Pfam" id="PF00027">
    <property type="entry name" value="cNMP_binding"/>
    <property type="match status" value="1"/>
</dbReference>
<reference evidence="5" key="1">
    <citation type="submission" date="2022-12" db="EMBL/GenBank/DDBJ databases">
        <title>Bacterial isolates from different developmental stages of Nematostella vectensis.</title>
        <authorList>
            <person name="Fraune S."/>
        </authorList>
    </citation>
    <scope>NUCLEOTIDE SEQUENCE</scope>
    <source>
        <strain evidence="5">G21619-S1</strain>
    </source>
</reference>
<sequence length="262" mass="28962">MDTAYLSAERRDMQDYGPFIRFPSPSPPAPVTCKMAAAGACSVPDLCRHARRSEQQPFPTGAINRRAVRRGQALYRAGDPLVNLYQLYAGSMKLRITNSAGTEQIASFPMAGSLLGLDGIETGHHMCDAVALEDSLVCVLPFSDVLACSRTDTEAALQLNRAIAHETSHYRRLLMVMANMSSEERIANFILTMSERMATNGYSPQEFVLKMTREDIARHLGMKIETVSRALGRLQSAHIVDVSRRRLCIRDPKALSQMGSSR</sequence>
<name>A0ABT4M738_9BURK</name>
<dbReference type="Gene3D" id="2.60.120.10">
    <property type="entry name" value="Jelly Rolls"/>
    <property type="match status" value="1"/>
</dbReference>
<dbReference type="PROSITE" id="PS51063">
    <property type="entry name" value="HTH_CRP_2"/>
    <property type="match status" value="1"/>
</dbReference>
<dbReference type="InterPro" id="IPR036388">
    <property type="entry name" value="WH-like_DNA-bd_sf"/>
</dbReference>
<evidence type="ECO:0000259" key="4">
    <source>
        <dbReference type="PROSITE" id="PS51063"/>
    </source>
</evidence>
<dbReference type="InterPro" id="IPR000595">
    <property type="entry name" value="cNMP-bd_dom"/>
</dbReference>
<dbReference type="Proteomes" id="UP001068379">
    <property type="component" value="Unassembled WGS sequence"/>
</dbReference>
<feature type="domain" description="HTH crp-type" evidence="4">
    <location>
        <begin position="180"/>
        <end position="253"/>
    </location>
</feature>
<dbReference type="SUPFAM" id="SSF46785">
    <property type="entry name" value="Winged helix' DNA-binding domain"/>
    <property type="match status" value="1"/>
</dbReference>
<dbReference type="SMART" id="SM00419">
    <property type="entry name" value="HTH_CRP"/>
    <property type="match status" value="1"/>
</dbReference>
<dbReference type="Gene3D" id="1.10.10.10">
    <property type="entry name" value="Winged helix-like DNA-binding domain superfamily/Winged helix DNA-binding domain"/>
    <property type="match status" value="1"/>
</dbReference>
<evidence type="ECO:0000256" key="1">
    <source>
        <dbReference type="ARBA" id="ARBA00023015"/>
    </source>
</evidence>
<dbReference type="CDD" id="cd00092">
    <property type="entry name" value="HTH_CRP"/>
    <property type="match status" value="1"/>
</dbReference>
<comment type="caution">
    <text evidence="5">The sequence shown here is derived from an EMBL/GenBank/DDBJ whole genome shotgun (WGS) entry which is preliminary data.</text>
</comment>
<dbReference type="PANTHER" id="PTHR24567">
    <property type="entry name" value="CRP FAMILY TRANSCRIPTIONAL REGULATORY PROTEIN"/>
    <property type="match status" value="1"/>
</dbReference>
<evidence type="ECO:0000313" key="6">
    <source>
        <dbReference type="Proteomes" id="UP001068379"/>
    </source>
</evidence>
<keyword evidence="2" id="KW-0238">DNA-binding</keyword>
<keyword evidence="1" id="KW-0805">Transcription regulation</keyword>
<dbReference type="SUPFAM" id="SSF51206">
    <property type="entry name" value="cAMP-binding domain-like"/>
    <property type="match status" value="1"/>
</dbReference>
<dbReference type="EMBL" id="JAPWHE010000006">
    <property type="protein sequence ID" value="MCZ4330270.1"/>
    <property type="molecule type" value="Genomic_DNA"/>
</dbReference>
<proteinExistence type="predicted"/>
<dbReference type="InterPro" id="IPR014710">
    <property type="entry name" value="RmlC-like_jellyroll"/>
</dbReference>
<dbReference type="InterPro" id="IPR012318">
    <property type="entry name" value="HTH_CRP"/>
</dbReference>
<keyword evidence="3" id="KW-0804">Transcription</keyword>
<evidence type="ECO:0000256" key="2">
    <source>
        <dbReference type="ARBA" id="ARBA00023125"/>
    </source>
</evidence>
<dbReference type="CDD" id="cd00038">
    <property type="entry name" value="CAP_ED"/>
    <property type="match status" value="1"/>
</dbReference>
<dbReference type="InterPro" id="IPR018490">
    <property type="entry name" value="cNMP-bd_dom_sf"/>
</dbReference>
<dbReference type="PRINTS" id="PR00034">
    <property type="entry name" value="HTHCRP"/>
</dbReference>
<protein>
    <submittedName>
        <fullName evidence="5">Helix-turn-helix domain-containing protein</fullName>
    </submittedName>
</protein>
<gene>
    <name evidence="5" type="ORF">O4H32_09945</name>
</gene>
<dbReference type="SMART" id="SM00100">
    <property type="entry name" value="cNMP"/>
    <property type="match status" value="1"/>
</dbReference>
<dbReference type="InterPro" id="IPR050397">
    <property type="entry name" value="Env_Response_Regulators"/>
</dbReference>
<dbReference type="InterPro" id="IPR036390">
    <property type="entry name" value="WH_DNA-bd_sf"/>
</dbReference>
<dbReference type="PANTHER" id="PTHR24567:SF75">
    <property type="entry name" value="FUMARATE AND NITRATE REDUCTION REGULATORY PROTEIN"/>
    <property type="match status" value="1"/>
</dbReference>
<evidence type="ECO:0000313" key="5">
    <source>
        <dbReference type="EMBL" id="MCZ4330270.1"/>
    </source>
</evidence>
<dbReference type="RefSeq" id="WP_269358741.1">
    <property type="nucleotide sequence ID" value="NZ_JAPWHE010000006.1"/>
</dbReference>
<dbReference type="Pfam" id="PF13545">
    <property type="entry name" value="HTH_Crp_2"/>
    <property type="match status" value="1"/>
</dbReference>
<accession>A0ABT4M738</accession>